<reference evidence="6 7" key="1">
    <citation type="submission" date="2017-07" db="EMBL/GenBank/DDBJ databases">
        <title>Sandarakinorhabdus cyanobacteriorum sp. nov., a novel bacterium isolated from cyanobacterial aggregates in a eutrophic lake.</title>
        <authorList>
            <person name="Cai H."/>
        </authorList>
    </citation>
    <scope>NUCLEOTIDE SEQUENCE [LARGE SCALE GENOMIC DNA]</scope>
    <source>
        <strain evidence="6 7">TH057</strain>
    </source>
</reference>
<keyword evidence="3" id="KW-0998">Cell outer membrane</keyword>
<comment type="subcellular location">
    <subcellularLocation>
        <location evidence="1">Cell outer membrane</location>
    </subcellularLocation>
</comment>
<dbReference type="InterPro" id="IPR036942">
    <property type="entry name" value="Beta-barrel_TonB_sf"/>
</dbReference>
<dbReference type="RefSeq" id="WP_094473759.1">
    <property type="nucleotide sequence ID" value="NZ_NOXT01000109.1"/>
</dbReference>
<evidence type="ECO:0000256" key="1">
    <source>
        <dbReference type="ARBA" id="ARBA00004442"/>
    </source>
</evidence>
<evidence type="ECO:0000256" key="4">
    <source>
        <dbReference type="SAM" id="MobiDB-lite"/>
    </source>
</evidence>
<evidence type="ECO:0000256" key="5">
    <source>
        <dbReference type="SAM" id="SignalP"/>
    </source>
</evidence>
<feature type="compositionally biased region" description="Gly residues" evidence="4">
    <location>
        <begin position="765"/>
        <end position="785"/>
    </location>
</feature>
<sequence>MIVRARLALLLAAAPAAVVSAQTAPAAPPQRVAQVGPEEEETITVSTTKLPGQVVGDIKPELVLGAQELRAIGAGSITELMAELAPQLRSNRGRGGGMPAVLLNGKRTSGFQEIRNIPPEAIARVEVLPEEVSLKYGFRADQRVINFVLRPRFQAWTGEFDLGGPTDGGRFSTEIEANLLRLRNGSRTSIEAQYRIDTMVTEDERRITTPAQSRPFALAGNVSALLPGAQVDGALPGRTVLGVPAGVPNPTLAQFGAAPVNETDIRPFRSLLPDTRTASLNGTIAGNLSKTVGATLTGGLERTLSEGQLGLPSASFTLTAGSPFSPFAGAVLVNRQDPTPLGRFVDNWSGRLGTVLDGMIGKWRWNLTGNYNHAETETSIERGIDVSFAQGAISLGALSPYGAGLFTGARLTDRASSVTDTATLDLLLNGSPLRLPAGEVGAALKAQVQYLGLNATSVRSGVVATADLSRTQGNFQANVDLPIASAKDDVLAGLNKLTLNGNIALDTLSDFGTLITWGAGLNWEPKDGWAIIASFTREQGPPTVGQLGDPNILTPNVRVFDFVRGETVDITRLDGGNRALLNDTRRVWKLGLNIKPLEKTDLVFNINYTNTRIDYPIAAFPTATAELEAAFPNRFTRDAGGRLLQIDNRPVNFDYSQRSELRWGFTFTTALKPSASERAAAEKRIAELRAKAVESFRAGKGLPQEIRNLARNPYGFTPGQRPPGAPGAAAGPPPGAPSGVAPPPAAAPAGASPAAAGGPPPGTSPPGGGFGGPPGGFRGGGGGPPRGFLDGRLQVALFHTWTFQNEIGIRPGVPVLDLLNGSAIGNQGGAPRHQVELRAGAGRRGIGGRVSVNWQSGTNVLVDPSGATQSPNDLFFSPRTTANLRLFVDLGQRQEVLTKLPWLRGGRVSLNVDNLFNDRINVRNRSGAEPLGYLRDQLDPLGRTVTLSFRKLFF</sequence>
<dbReference type="InterPro" id="IPR037066">
    <property type="entry name" value="Plug_dom_sf"/>
</dbReference>
<feature type="chain" id="PRO_5013236903" evidence="5">
    <location>
        <begin position="27"/>
        <end position="954"/>
    </location>
</feature>
<dbReference type="GO" id="GO:0009279">
    <property type="term" value="C:cell outer membrane"/>
    <property type="evidence" value="ECO:0007669"/>
    <property type="project" value="UniProtKB-SubCell"/>
</dbReference>
<dbReference type="EMBL" id="NOXT01000109">
    <property type="protein sequence ID" value="OYQ28695.1"/>
    <property type="molecule type" value="Genomic_DNA"/>
</dbReference>
<keyword evidence="5" id="KW-0732">Signal</keyword>
<comment type="caution">
    <text evidence="6">The sequence shown here is derived from an EMBL/GenBank/DDBJ whole genome shotgun (WGS) entry which is preliminary data.</text>
</comment>
<accession>A0A255YJE4</accession>
<dbReference type="Gene3D" id="2.170.130.10">
    <property type="entry name" value="TonB-dependent receptor, plug domain"/>
    <property type="match status" value="1"/>
</dbReference>
<feature type="region of interest" description="Disordered" evidence="4">
    <location>
        <begin position="710"/>
        <end position="788"/>
    </location>
</feature>
<evidence type="ECO:0000313" key="7">
    <source>
        <dbReference type="Proteomes" id="UP000216991"/>
    </source>
</evidence>
<feature type="signal peptide" evidence="5">
    <location>
        <begin position="1"/>
        <end position="26"/>
    </location>
</feature>
<feature type="compositionally biased region" description="Pro residues" evidence="4">
    <location>
        <begin position="720"/>
        <end position="746"/>
    </location>
</feature>
<gene>
    <name evidence="6" type="ORF">CHU93_09040</name>
</gene>
<organism evidence="6 7">
    <name type="scientific">Sandarakinorhabdus cyanobacteriorum</name>
    <dbReference type="NCBI Taxonomy" id="1981098"/>
    <lineage>
        <taxon>Bacteria</taxon>
        <taxon>Pseudomonadati</taxon>
        <taxon>Pseudomonadota</taxon>
        <taxon>Alphaproteobacteria</taxon>
        <taxon>Sphingomonadales</taxon>
        <taxon>Sphingosinicellaceae</taxon>
        <taxon>Sandarakinorhabdus</taxon>
    </lineage>
</organism>
<dbReference type="AlphaFoldDB" id="A0A255YJE4"/>
<evidence type="ECO:0000256" key="3">
    <source>
        <dbReference type="ARBA" id="ARBA00023237"/>
    </source>
</evidence>
<dbReference type="SUPFAM" id="SSF56935">
    <property type="entry name" value="Porins"/>
    <property type="match status" value="2"/>
</dbReference>
<proteinExistence type="predicted"/>
<protein>
    <submittedName>
        <fullName evidence="6">Uncharacterized protein</fullName>
    </submittedName>
</protein>
<dbReference type="PANTHER" id="PTHR47234">
    <property type="match status" value="1"/>
</dbReference>
<dbReference type="PANTHER" id="PTHR47234:SF3">
    <property type="entry name" value="SECRETIN_TONB SHORT N-TERMINAL DOMAIN-CONTAINING PROTEIN"/>
    <property type="match status" value="1"/>
</dbReference>
<feature type="compositionally biased region" description="Low complexity" evidence="4">
    <location>
        <begin position="747"/>
        <end position="757"/>
    </location>
</feature>
<evidence type="ECO:0000256" key="2">
    <source>
        <dbReference type="ARBA" id="ARBA00023136"/>
    </source>
</evidence>
<keyword evidence="7" id="KW-1185">Reference proteome</keyword>
<dbReference type="Proteomes" id="UP000216991">
    <property type="component" value="Unassembled WGS sequence"/>
</dbReference>
<name>A0A255YJE4_9SPHN</name>
<dbReference type="Gene3D" id="2.40.170.20">
    <property type="entry name" value="TonB-dependent receptor, beta-barrel domain"/>
    <property type="match status" value="2"/>
</dbReference>
<dbReference type="OrthoDB" id="7224136at2"/>
<keyword evidence="2" id="KW-0472">Membrane</keyword>
<evidence type="ECO:0000313" key="6">
    <source>
        <dbReference type="EMBL" id="OYQ28695.1"/>
    </source>
</evidence>